<proteinExistence type="inferred from homology"/>
<organism evidence="3">
    <name type="scientific">marine metagenome</name>
    <dbReference type="NCBI Taxonomy" id="408172"/>
    <lineage>
        <taxon>unclassified sequences</taxon>
        <taxon>metagenomes</taxon>
        <taxon>ecological metagenomes</taxon>
    </lineage>
</organism>
<dbReference type="Gene3D" id="3.40.50.620">
    <property type="entry name" value="HUPs"/>
    <property type="match status" value="1"/>
</dbReference>
<dbReference type="Pfam" id="PF01012">
    <property type="entry name" value="ETF"/>
    <property type="match status" value="1"/>
</dbReference>
<reference evidence="3" key="1">
    <citation type="submission" date="2018-05" db="EMBL/GenBank/DDBJ databases">
        <authorList>
            <person name="Lanie J.A."/>
            <person name="Ng W.-L."/>
            <person name="Kazmierczak K.M."/>
            <person name="Andrzejewski T.M."/>
            <person name="Davidsen T.M."/>
            <person name="Wayne K.J."/>
            <person name="Tettelin H."/>
            <person name="Glass J.I."/>
            <person name="Rusch D."/>
            <person name="Podicherti R."/>
            <person name="Tsui H.-C.T."/>
            <person name="Winkler M.E."/>
        </authorList>
    </citation>
    <scope>NUCLEOTIDE SEQUENCE</scope>
</reference>
<dbReference type="GO" id="GO:0050660">
    <property type="term" value="F:flavin adenine dinucleotide binding"/>
    <property type="evidence" value="ECO:0007669"/>
    <property type="project" value="InterPro"/>
</dbReference>
<accession>A0A382DPW8</accession>
<dbReference type="SUPFAM" id="SSF52467">
    <property type="entry name" value="DHS-like NAD/FAD-binding domain"/>
    <property type="match status" value="1"/>
</dbReference>
<dbReference type="PANTHER" id="PTHR43153:SF1">
    <property type="entry name" value="ELECTRON TRANSFER FLAVOPROTEIN SUBUNIT ALPHA, MITOCHONDRIAL"/>
    <property type="match status" value="1"/>
</dbReference>
<evidence type="ECO:0000259" key="2">
    <source>
        <dbReference type="SMART" id="SM00893"/>
    </source>
</evidence>
<comment type="similarity">
    <text evidence="1">Belongs to the ETF alpha-subunit/FixB family.</text>
</comment>
<dbReference type="SUPFAM" id="SSF52402">
    <property type="entry name" value="Adenine nucleotide alpha hydrolases-like"/>
    <property type="match status" value="1"/>
</dbReference>
<feature type="non-terminal residue" evidence="3">
    <location>
        <position position="310"/>
    </location>
</feature>
<dbReference type="AlphaFoldDB" id="A0A382DPW8"/>
<gene>
    <name evidence="3" type="ORF">METZ01_LOCUS192878</name>
</gene>
<dbReference type="SMART" id="SM00893">
    <property type="entry name" value="ETF"/>
    <property type="match status" value="1"/>
</dbReference>
<sequence>MNKVLVLGELNGNDLDNGVFELLSLLNNLNVSNEEITVGILGDNLQAKDAILKQIPCSKIVAHSNIDTNNLNPNILSKLASSIVEDLKPNKILISKTNLGQDLAPRLAFKFDWGLVNDCLDIEKNENNDWTGIRPIFGGNFISKINIKTSTEIYCVRPKVFDSLTDKTISPEIEYIQFTDDLETKTKVLERINEQSEGLRLEDADIVIAGGRGLGGPEPFDTLDEIAELLNAAVGASRAVCDAGWMDHSYQIGLTGKDISPNLYLTVAISGASQHMAGCSNSKHIVSIDKNVEANIFNDAEFGAIGDWKN</sequence>
<evidence type="ECO:0000256" key="1">
    <source>
        <dbReference type="ARBA" id="ARBA00005817"/>
    </source>
</evidence>
<dbReference type="GO" id="GO:0033539">
    <property type="term" value="P:fatty acid beta-oxidation using acyl-CoA dehydrogenase"/>
    <property type="evidence" value="ECO:0007669"/>
    <property type="project" value="TreeGrafter"/>
</dbReference>
<dbReference type="GO" id="GO:0009055">
    <property type="term" value="F:electron transfer activity"/>
    <property type="evidence" value="ECO:0007669"/>
    <property type="project" value="InterPro"/>
</dbReference>
<dbReference type="Pfam" id="PF00766">
    <property type="entry name" value="ETF_alpha"/>
    <property type="match status" value="1"/>
</dbReference>
<dbReference type="InterPro" id="IPR029035">
    <property type="entry name" value="DHS-like_NAD/FAD-binding_dom"/>
</dbReference>
<dbReference type="PIRSF" id="PIRSF000089">
    <property type="entry name" value="Electra_flavoP_a"/>
    <property type="match status" value="1"/>
</dbReference>
<feature type="domain" description="Electron transfer flavoprotein alpha/beta-subunit N-terminal" evidence="2">
    <location>
        <begin position="4"/>
        <end position="196"/>
    </location>
</feature>
<evidence type="ECO:0000313" key="3">
    <source>
        <dbReference type="EMBL" id="SVB40024.1"/>
    </source>
</evidence>
<dbReference type="PANTHER" id="PTHR43153">
    <property type="entry name" value="ELECTRON TRANSFER FLAVOPROTEIN ALPHA"/>
    <property type="match status" value="1"/>
</dbReference>
<dbReference type="InterPro" id="IPR014731">
    <property type="entry name" value="ETF_asu_C"/>
</dbReference>
<dbReference type="EMBL" id="UINC01040321">
    <property type="protein sequence ID" value="SVB40024.1"/>
    <property type="molecule type" value="Genomic_DNA"/>
</dbReference>
<dbReference type="InterPro" id="IPR014730">
    <property type="entry name" value="ETF_a/b_N"/>
</dbReference>
<name>A0A382DPW8_9ZZZZ</name>
<protein>
    <recommendedName>
        <fullName evidence="2">Electron transfer flavoprotein alpha/beta-subunit N-terminal domain-containing protein</fullName>
    </recommendedName>
</protein>
<dbReference type="InterPro" id="IPR001308">
    <property type="entry name" value="ETF_a/FixB"/>
</dbReference>
<dbReference type="InterPro" id="IPR014729">
    <property type="entry name" value="Rossmann-like_a/b/a_fold"/>
</dbReference>
<dbReference type="Gene3D" id="3.40.50.1220">
    <property type="entry name" value="TPP-binding domain"/>
    <property type="match status" value="1"/>
</dbReference>